<protein>
    <submittedName>
        <fullName evidence="2">Methyltransferase type 11</fullName>
    </submittedName>
</protein>
<proteinExistence type="predicted"/>
<dbReference type="InterPro" id="IPR029063">
    <property type="entry name" value="SAM-dependent_MTases_sf"/>
</dbReference>
<dbReference type="GO" id="GO:0008757">
    <property type="term" value="F:S-adenosylmethionine-dependent methyltransferase activity"/>
    <property type="evidence" value="ECO:0007669"/>
    <property type="project" value="InterPro"/>
</dbReference>
<dbReference type="InterPro" id="IPR013216">
    <property type="entry name" value="Methyltransf_11"/>
</dbReference>
<reference evidence="2 3" key="1">
    <citation type="journal article" date="2009" name="Stand. Genomic Sci.">
        <title>Complete genome sequence of Halorhabdus utahensis type strain (AX-2).</title>
        <authorList>
            <person name="Anderson I."/>
            <person name="Tindall B.J."/>
            <person name="Pomrenke H."/>
            <person name="Goker M."/>
            <person name="Lapidus A."/>
            <person name="Nolan M."/>
            <person name="Copeland A."/>
            <person name="Glavina Del Rio T."/>
            <person name="Chen F."/>
            <person name="Tice H."/>
            <person name="Cheng J.F."/>
            <person name="Lucas S."/>
            <person name="Chertkov O."/>
            <person name="Bruce D."/>
            <person name="Brettin T."/>
            <person name="Detter J.C."/>
            <person name="Han C."/>
            <person name="Goodwin L."/>
            <person name="Land M."/>
            <person name="Hauser L."/>
            <person name="Chang Y.J."/>
            <person name="Jeffries C.D."/>
            <person name="Pitluck S."/>
            <person name="Pati A."/>
            <person name="Mavromatis K."/>
            <person name="Ivanova N."/>
            <person name="Ovchinnikova G."/>
            <person name="Chen A."/>
            <person name="Palaniappan K."/>
            <person name="Chain P."/>
            <person name="Rohde M."/>
            <person name="Bristow J."/>
            <person name="Eisen J.A."/>
            <person name="Markowitz V."/>
            <person name="Hugenholtz P."/>
            <person name="Kyrpides N.C."/>
            <person name="Klenk H.P."/>
        </authorList>
    </citation>
    <scope>NUCLEOTIDE SEQUENCE [LARGE SCALE GENOMIC DNA]</scope>
    <source>
        <strain evidence="3">DSM 12940 / JCM 11049 / AX-2</strain>
    </source>
</reference>
<dbReference type="AlphaFoldDB" id="C7NMD0"/>
<evidence type="ECO:0000313" key="3">
    <source>
        <dbReference type="Proteomes" id="UP000002071"/>
    </source>
</evidence>
<keyword evidence="2" id="KW-0489">Methyltransferase</keyword>
<dbReference type="SUPFAM" id="SSF53335">
    <property type="entry name" value="S-adenosyl-L-methionine-dependent methyltransferases"/>
    <property type="match status" value="1"/>
</dbReference>
<gene>
    <name evidence="2" type="ordered locus">Huta_2403</name>
</gene>
<sequence>MRRFDAEYLTHTRRGMWADSREALSTLDLSTRERVLDVGSGTGALTRVLREETPGDVVGVDADPQLLDHVEGPAVVGDAFGLPFPDDTFDLVVCQALLINLPEPVDAVREFARVSRDGVAVIEPDNESVTVESTVDGESALAGEAREHYLAGVDTDVTLGSDVASVLAEAGLASVEITRYDHARTIAPPYGEADVESARRKASGSGIATDRETLLDGGLSTEAYDRLRQRWRQMGRDVIEQMADRTYERTETVPFYVAVGQI</sequence>
<dbReference type="GO" id="GO:0032259">
    <property type="term" value="P:methylation"/>
    <property type="evidence" value="ECO:0007669"/>
    <property type="project" value="UniProtKB-KW"/>
</dbReference>
<accession>C7NMD0</accession>
<dbReference type="PANTHER" id="PTHR43591">
    <property type="entry name" value="METHYLTRANSFERASE"/>
    <property type="match status" value="1"/>
</dbReference>
<dbReference type="Pfam" id="PF08241">
    <property type="entry name" value="Methyltransf_11"/>
    <property type="match status" value="1"/>
</dbReference>
<dbReference type="STRING" id="519442.Huta_2403"/>
<keyword evidence="3" id="KW-1185">Reference proteome</keyword>
<keyword evidence="2" id="KW-0808">Transferase</keyword>
<evidence type="ECO:0000259" key="1">
    <source>
        <dbReference type="Pfam" id="PF08241"/>
    </source>
</evidence>
<evidence type="ECO:0000313" key="2">
    <source>
        <dbReference type="EMBL" id="ACV12569.1"/>
    </source>
</evidence>
<name>C7NMD0_HALUD</name>
<dbReference type="KEGG" id="hut:Huta_2403"/>
<dbReference type="HOGENOM" id="CLU_1048140_0_0_2"/>
<dbReference type="RefSeq" id="WP_015790135.1">
    <property type="nucleotide sequence ID" value="NC_013158.1"/>
</dbReference>
<dbReference type="GeneID" id="8384702"/>
<organism evidence="2 3">
    <name type="scientific">Halorhabdus utahensis (strain DSM 12940 / JCM 11049 / AX-2)</name>
    <dbReference type="NCBI Taxonomy" id="519442"/>
    <lineage>
        <taxon>Archaea</taxon>
        <taxon>Methanobacteriati</taxon>
        <taxon>Methanobacteriota</taxon>
        <taxon>Stenosarchaea group</taxon>
        <taxon>Halobacteria</taxon>
        <taxon>Halobacteriales</taxon>
        <taxon>Haloarculaceae</taxon>
        <taxon>Halorhabdus</taxon>
    </lineage>
</organism>
<dbReference type="EMBL" id="CP001687">
    <property type="protein sequence ID" value="ACV12569.1"/>
    <property type="molecule type" value="Genomic_DNA"/>
</dbReference>
<dbReference type="eggNOG" id="arCOG01783">
    <property type="taxonomic scope" value="Archaea"/>
</dbReference>
<dbReference type="Proteomes" id="UP000002071">
    <property type="component" value="Chromosome"/>
</dbReference>
<dbReference type="Gene3D" id="3.40.50.150">
    <property type="entry name" value="Vaccinia Virus protein VP39"/>
    <property type="match status" value="1"/>
</dbReference>
<dbReference type="OrthoDB" id="142890at2157"/>
<dbReference type="CDD" id="cd02440">
    <property type="entry name" value="AdoMet_MTases"/>
    <property type="match status" value="1"/>
</dbReference>
<feature type="domain" description="Methyltransferase type 11" evidence="1">
    <location>
        <begin position="36"/>
        <end position="119"/>
    </location>
</feature>